<sequence>MSSEPETNKYKGHSSGTVRKHKPRSRSTPRGRELEKPKKRTISAATEYTYNAVDFVPEENGSSVTATITDNPIDLKTFMKICEQRKKFPVLYKLEFEGWHDYNRVVLDTIEGEHDSDYVNASYVDSLLKPNAYIVTQGPTEETVTDFWRMVWQENASCIVMLTKTFDFIRVMCVQYWPASKELEETYGGIHIQVVTEEELANFHIRTFRLYKKQGEEISEERTILQFHYTQWHSHSCPFTNALLEFRRRVRAVVGHVIKSNEAGPMVVHCNDGGGRSGVYLSVDANMELAEEEDKFDVFGYLKKLRQSRKGLVENVDQYKFIYDTLEEHVICGNSWFPVSELSQRLKQKSTKNPINKMNEYQREYMLICKQTPRFTIGDCAGGHRGDNRKKNRDVLIVPRLRSFVVNTSFADNFRPYLTSFQGNSFTDYINAVFVDGYTKPREYIVTEWPIKSTCGEFWSLVYDYECSAVVVLCVPPHNSIVSLTELMAGVKAPPKTVQLFQLTCWPMGHKVPTSTNSLVELMNMVERWRQRSEYGPVCVVSPDGRSRCGIYCAANACIEQVIQHGEVDVFQAVRTVRRHRPQLIENITEYKYCYDVVLHYVLHYLQKDLQEIKSKTKH</sequence>
<dbReference type="CDD" id="cd00047">
    <property type="entry name" value="PTPc"/>
    <property type="match status" value="1"/>
</dbReference>
<dbReference type="Proteomes" id="UP001159042">
    <property type="component" value="Unassembled WGS sequence"/>
</dbReference>
<dbReference type="SMART" id="SM00404">
    <property type="entry name" value="PTPc_motif"/>
    <property type="match status" value="2"/>
</dbReference>
<evidence type="ECO:0000259" key="2">
    <source>
        <dbReference type="PROSITE" id="PS50055"/>
    </source>
</evidence>
<dbReference type="Pfam" id="PF00102">
    <property type="entry name" value="Y_phosphatase"/>
    <property type="match status" value="3"/>
</dbReference>
<dbReference type="InterPro" id="IPR000242">
    <property type="entry name" value="PTP_cat"/>
</dbReference>
<evidence type="ECO:0000259" key="3">
    <source>
        <dbReference type="PROSITE" id="PS50056"/>
    </source>
</evidence>
<feature type="compositionally biased region" description="Basic residues" evidence="1">
    <location>
        <begin position="18"/>
        <end position="29"/>
    </location>
</feature>
<dbReference type="PROSITE" id="PS50056">
    <property type="entry name" value="TYR_PHOSPHATASE_2"/>
    <property type="match status" value="2"/>
</dbReference>
<dbReference type="PANTHER" id="PTHR19134:SF561">
    <property type="entry name" value="PROTEIN TYROSINE PHOSPHATASE 36E, ISOFORM A"/>
    <property type="match status" value="1"/>
</dbReference>
<comment type="caution">
    <text evidence="4">The sequence shown here is derived from an EMBL/GenBank/DDBJ whole genome shotgun (WGS) entry which is preliminary data.</text>
</comment>
<reference evidence="4 5" key="1">
    <citation type="journal article" date="2023" name="Insect Mol. Biol.">
        <title>Genome sequencing provides insights into the evolution of gene families encoding plant cell wall-degrading enzymes in longhorned beetles.</title>
        <authorList>
            <person name="Shin N.R."/>
            <person name="Okamura Y."/>
            <person name="Kirsch R."/>
            <person name="Pauchet Y."/>
        </authorList>
    </citation>
    <scope>NUCLEOTIDE SEQUENCE [LARGE SCALE GENOMIC DNA]</scope>
    <source>
        <strain evidence="4">EAD_L_NR</strain>
    </source>
</reference>
<organism evidence="4 5">
    <name type="scientific">Exocentrus adspersus</name>
    <dbReference type="NCBI Taxonomy" id="1586481"/>
    <lineage>
        <taxon>Eukaryota</taxon>
        <taxon>Metazoa</taxon>
        <taxon>Ecdysozoa</taxon>
        <taxon>Arthropoda</taxon>
        <taxon>Hexapoda</taxon>
        <taxon>Insecta</taxon>
        <taxon>Pterygota</taxon>
        <taxon>Neoptera</taxon>
        <taxon>Endopterygota</taxon>
        <taxon>Coleoptera</taxon>
        <taxon>Polyphaga</taxon>
        <taxon>Cucujiformia</taxon>
        <taxon>Chrysomeloidea</taxon>
        <taxon>Cerambycidae</taxon>
        <taxon>Lamiinae</taxon>
        <taxon>Acanthocinini</taxon>
        <taxon>Exocentrus</taxon>
    </lineage>
</organism>
<feature type="domain" description="Tyrosine specific protein phosphatases" evidence="3">
    <location>
        <begin position="244"/>
        <end position="320"/>
    </location>
</feature>
<dbReference type="PROSITE" id="PS00383">
    <property type="entry name" value="TYR_PHOSPHATASE_1"/>
    <property type="match status" value="1"/>
</dbReference>
<evidence type="ECO:0000313" key="5">
    <source>
        <dbReference type="Proteomes" id="UP001159042"/>
    </source>
</evidence>
<dbReference type="InterPro" id="IPR016130">
    <property type="entry name" value="Tyr_Pase_AS"/>
</dbReference>
<gene>
    <name evidence="4" type="ORF">NQ315_007123</name>
</gene>
<evidence type="ECO:0000313" key="4">
    <source>
        <dbReference type="EMBL" id="KAJ8924327.1"/>
    </source>
</evidence>
<dbReference type="GO" id="GO:0004725">
    <property type="term" value="F:protein tyrosine phosphatase activity"/>
    <property type="evidence" value="ECO:0007669"/>
    <property type="project" value="InterPro"/>
</dbReference>
<feature type="region of interest" description="Disordered" evidence="1">
    <location>
        <begin position="1"/>
        <end position="41"/>
    </location>
</feature>
<dbReference type="AlphaFoldDB" id="A0AAV8WDB5"/>
<evidence type="ECO:0000256" key="1">
    <source>
        <dbReference type="SAM" id="MobiDB-lite"/>
    </source>
</evidence>
<dbReference type="EMBL" id="JANEYG010000003">
    <property type="protein sequence ID" value="KAJ8924327.1"/>
    <property type="molecule type" value="Genomic_DNA"/>
</dbReference>
<feature type="domain" description="Tyrosine specific protein phosphatases" evidence="3">
    <location>
        <begin position="520"/>
        <end position="592"/>
    </location>
</feature>
<accession>A0AAV8WDB5</accession>
<dbReference type="GO" id="GO:0009653">
    <property type="term" value="P:anatomical structure morphogenesis"/>
    <property type="evidence" value="ECO:0007669"/>
    <property type="project" value="UniProtKB-ARBA"/>
</dbReference>
<dbReference type="SMART" id="SM00194">
    <property type="entry name" value="PTPc"/>
    <property type="match status" value="2"/>
</dbReference>
<dbReference type="PROSITE" id="PS50055">
    <property type="entry name" value="TYR_PHOSPHATASE_PTP"/>
    <property type="match status" value="2"/>
</dbReference>
<dbReference type="GO" id="GO:0048666">
    <property type="term" value="P:neuron development"/>
    <property type="evidence" value="ECO:0007669"/>
    <property type="project" value="UniProtKB-ARBA"/>
</dbReference>
<dbReference type="FunFam" id="3.90.190.10:FF:000062">
    <property type="entry name" value="Receptor-type tyrosine-protein phosphatase kappa"/>
    <property type="match status" value="1"/>
</dbReference>
<feature type="domain" description="Tyrosine-protein phosphatase" evidence="2">
    <location>
        <begin position="361"/>
        <end position="601"/>
    </location>
</feature>
<protein>
    <recommendedName>
        <fullName evidence="6">Receptor-type tyrosine-protein phosphatase kappa</fullName>
    </recommendedName>
</protein>
<evidence type="ECO:0008006" key="6">
    <source>
        <dbReference type="Google" id="ProtNLM"/>
    </source>
</evidence>
<dbReference type="SUPFAM" id="SSF52799">
    <property type="entry name" value="(Phosphotyrosine protein) phosphatases II"/>
    <property type="match status" value="2"/>
</dbReference>
<dbReference type="Gene3D" id="3.90.190.10">
    <property type="entry name" value="Protein tyrosine phosphatase superfamily"/>
    <property type="match status" value="3"/>
</dbReference>
<name>A0AAV8WDB5_9CUCU</name>
<dbReference type="InterPro" id="IPR000387">
    <property type="entry name" value="Tyr_Pase_dom"/>
</dbReference>
<proteinExistence type="predicted"/>
<dbReference type="InterPro" id="IPR029021">
    <property type="entry name" value="Prot-tyrosine_phosphatase-like"/>
</dbReference>
<dbReference type="InterPro" id="IPR050348">
    <property type="entry name" value="Protein-Tyr_Phosphatase"/>
</dbReference>
<keyword evidence="5" id="KW-1185">Reference proteome</keyword>
<dbReference type="PRINTS" id="PR00700">
    <property type="entry name" value="PRTYPHPHTASE"/>
</dbReference>
<dbReference type="InterPro" id="IPR003595">
    <property type="entry name" value="Tyr_Pase_cat"/>
</dbReference>
<dbReference type="PANTHER" id="PTHR19134">
    <property type="entry name" value="RECEPTOR-TYPE TYROSINE-PROTEIN PHOSPHATASE"/>
    <property type="match status" value="1"/>
</dbReference>
<feature type="domain" description="Tyrosine-protein phosphatase" evidence="2">
    <location>
        <begin position="94"/>
        <end position="329"/>
    </location>
</feature>